<accession>A0ACC2WGP5</accession>
<name>A0ACC2WGP5_9TREE</name>
<protein>
    <submittedName>
        <fullName evidence="1">Uncharacterized protein</fullName>
    </submittedName>
</protein>
<dbReference type="Proteomes" id="UP001241377">
    <property type="component" value="Unassembled WGS sequence"/>
</dbReference>
<keyword evidence="2" id="KW-1185">Reference proteome</keyword>
<organism evidence="1 2">
    <name type="scientific">Naganishia cerealis</name>
    <dbReference type="NCBI Taxonomy" id="610337"/>
    <lineage>
        <taxon>Eukaryota</taxon>
        <taxon>Fungi</taxon>
        <taxon>Dikarya</taxon>
        <taxon>Basidiomycota</taxon>
        <taxon>Agaricomycotina</taxon>
        <taxon>Tremellomycetes</taxon>
        <taxon>Filobasidiales</taxon>
        <taxon>Filobasidiaceae</taxon>
        <taxon>Naganishia</taxon>
    </lineage>
</organism>
<proteinExistence type="predicted"/>
<evidence type="ECO:0000313" key="1">
    <source>
        <dbReference type="EMBL" id="KAJ9110638.1"/>
    </source>
</evidence>
<gene>
    <name evidence="1" type="ORF">QFC19_001467</name>
</gene>
<comment type="caution">
    <text evidence="1">The sequence shown here is derived from an EMBL/GenBank/DDBJ whole genome shotgun (WGS) entry which is preliminary data.</text>
</comment>
<dbReference type="EMBL" id="JASBWR010000011">
    <property type="protein sequence ID" value="KAJ9110638.1"/>
    <property type="molecule type" value="Genomic_DNA"/>
</dbReference>
<reference evidence="1" key="1">
    <citation type="submission" date="2023-04" db="EMBL/GenBank/DDBJ databases">
        <title>Draft Genome sequencing of Naganishia species isolated from polar environments using Oxford Nanopore Technology.</title>
        <authorList>
            <person name="Leo P."/>
            <person name="Venkateswaran K."/>
        </authorList>
    </citation>
    <scope>NUCLEOTIDE SEQUENCE</scope>
    <source>
        <strain evidence="1">MNA-CCFEE 5261</strain>
    </source>
</reference>
<sequence length="166" mass="17763">MAATSPSPPPTRHKRNLLGNWAVSGQKMPGMGAANDLGIWFMFNDISIQQPGTYALRFRCFDLAETQNTQQVASLSSGPKVTRSVEASKPESAKDALIQTPDGYLSTPASPPAHGPSKSTRTGTDAQSRGMARALCEVISDEFDVWGGKGMPSWPVGTTLTAYFSR</sequence>
<evidence type="ECO:0000313" key="2">
    <source>
        <dbReference type="Proteomes" id="UP001241377"/>
    </source>
</evidence>